<dbReference type="EMBL" id="FXZM01000016">
    <property type="protein sequence ID" value="SMY13082.1"/>
    <property type="molecule type" value="Genomic_DNA"/>
</dbReference>
<protein>
    <submittedName>
        <fullName evidence="4">Transcriptional regulator GlxA family, contains an amidase domain and an AraC-type DNA-binding HTH domain</fullName>
    </submittedName>
</protein>
<dbReference type="CDD" id="cd03137">
    <property type="entry name" value="GATase1_AraC_1"/>
    <property type="match status" value="1"/>
</dbReference>
<dbReference type="Gene3D" id="1.10.10.60">
    <property type="entry name" value="Homeodomain-like"/>
    <property type="match status" value="1"/>
</dbReference>
<evidence type="ECO:0000259" key="3">
    <source>
        <dbReference type="PROSITE" id="PS01124"/>
    </source>
</evidence>
<dbReference type="Pfam" id="PF12833">
    <property type="entry name" value="HTH_18"/>
    <property type="match status" value="1"/>
</dbReference>
<evidence type="ECO:0000256" key="2">
    <source>
        <dbReference type="ARBA" id="ARBA00023163"/>
    </source>
</evidence>
<organism evidence="4 5">
    <name type="scientific">Brevibacterium jeotgali</name>
    <dbReference type="NCBI Taxonomy" id="1262550"/>
    <lineage>
        <taxon>Bacteria</taxon>
        <taxon>Bacillati</taxon>
        <taxon>Actinomycetota</taxon>
        <taxon>Actinomycetes</taxon>
        <taxon>Micrococcales</taxon>
        <taxon>Brevibacteriaceae</taxon>
        <taxon>Brevibacterium</taxon>
    </lineage>
</organism>
<dbReference type="InterPro" id="IPR018060">
    <property type="entry name" value="HTH_AraC"/>
</dbReference>
<keyword evidence="4" id="KW-0238">DNA-binding</keyword>
<dbReference type="GO" id="GO:0043565">
    <property type="term" value="F:sequence-specific DNA binding"/>
    <property type="evidence" value="ECO:0007669"/>
    <property type="project" value="InterPro"/>
</dbReference>
<dbReference type="GO" id="GO:0003700">
    <property type="term" value="F:DNA-binding transcription factor activity"/>
    <property type="evidence" value="ECO:0007669"/>
    <property type="project" value="InterPro"/>
</dbReference>
<dbReference type="InterPro" id="IPR052158">
    <property type="entry name" value="INH-QAR"/>
</dbReference>
<dbReference type="InterPro" id="IPR009057">
    <property type="entry name" value="Homeodomain-like_sf"/>
</dbReference>
<keyword evidence="2" id="KW-0804">Transcription</keyword>
<keyword evidence="1" id="KW-0805">Transcription regulation</keyword>
<dbReference type="AlphaFoldDB" id="A0A2H1L893"/>
<dbReference type="PROSITE" id="PS01124">
    <property type="entry name" value="HTH_ARAC_FAMILY_2"/>
    <property type="match status" value="1"/>
</dbReference>
<accession>A0A2H1L893</accession>
<dbReference type="Gene3D" id="3.40.50.880">
    <property type="match status" value="1"/>
</dbReference>
<sequence>MESGHVKIAVHVFDGISLFHTTAPVTVFREVTRLGLADGWEVVLWSETGGTIRTAEGIELSPVEDPSAARDADLLVLPSWHEDLRPAPVALTDLVRRAHSRSTSVVGLCLGAFPLAETGTLDGRAAVTHWSATDAFADRFPGVIVEQSALYIDHGDVLTSAGTASALDACLHIVREHLGASAASRIARQLVIAPHREGGQAQYVERPLPSEDGHGMLGEVIEWALAHLDRPLVVDDLADRAHMSRRNFTRRFQEVTGTSPASWVRSRRLDQSRSLLETTSWSIARIAGECGFAHPVTFRQRFVAQYGTTPTSYRRRFTQA</sequence>
<dbReference type="Proteomes" id="UP000234462">
    <property type="component" value="Unassembled WGS sequence"/>
</dbReference>
<dbReference type="SUPFAM" id="SSF46689">
    <property type="entry name" value="Homeodomain-like"/>
    <property type="match status" value="2"/>
</dbReference>
<name>A0A2H1L893_9MICO</name>
<keyword evidence="5" id="KW-1185">Reference proteome</keyword>
<reference evidence="5" key="1">
    <citation type="submission" date="2017-03" db="EMBL/GenBank/DDBJ databases">
        <authorList>
            <person name="Monnet C."/>
        </authorList>
    </citation>
    <scope>NUCLEOTIDE SEQUENCE [LARGE SCALE GENOMIC DNA]</scope>
    <source>
        <strain evidence="5">SJ5-8</strain>
    </source>
</reference>
<dbReference type="PANTHER" id="PTHR43130:SF3">
    <property type="entry name" value="HTH-TYPE TRANSCRIPTIONAL REGULATOR RV1931C"/>
    <property type="match status" value="1"/>
</dbReference>
<dbReference type="Pfam" id="PF01965">
    <property type="entry name" value="DJ-1_PfpI"/>
    <property type="match status" value="1"/>
</dbReference>
<dbReference type="PANTHER" id="PTHR43130">
    <property type="entry name" value="ARAC-FAMILY TRANSCRIPTIONAL REGULATOR"/>
    <property type="match status" value="1"/>
</dbReference>
<evidence type="ECO:0000313" key="4">
    <source>
        <dbReference type="EMBL" id="SMY13082.1"/>
    </source>
</evidence>
<evidence type="ECO:0000313" key="5">
    <source>
        <dbReference type="Proteomes" id="UP000234462"/>
    </source>
</evidence>
<gene>
    <name evidence="4" type="ORF">BJEO58_02690</name>
</gene>
<dbReference type="InterPro" id="IPR002818">
    <property type="entry name" value="DJ-1/PfpI"/>
</dbReference>
<dbReference type="SMART" id="SM00342">
    <property type="entry name" value="HTH_ARAC"/>
    <property type="match status" value="1"/>
</dbReference>
<feature type="domain" description="HTH araC/xylS-type" evidence="3">
    <location>
        <begin position="218"/>
        <end position="316"/>
    </location>
</feature>
<evidence type="ECO:0000256" key="1">
    <source>
        <dbReference type="ARBA" id="ARBA00023015"/>
    </source>
</evidence>
<dbReference type="InterPro" id="IPR029062">
    <property type="entry name" value="Class_I_gatase-like"/>
</dbReference>
<dbReference type="SUPFAM" id="SSF52317">
    <property type="entry name" value="Class I glutamine amidotransferase-like"/>
    <property type="match status" value="1"/>
</dbReference>
<proteinExistence type="predicted"/>